<dbReference type="PANTHER" id="PTHR12169">
    <property type="entry name" value="ATPASE N2B"/>
    <property type="match status" value="1"/>
</dbReference>
<dbReference type="NCBIfam" id="NF040713">
    <property type="entry name" value="ZapE"/>
    <property type="match status" value="1"/>
</dbReference>
<comment type="caution">
    <text evidence="3">The sequence shown here is derived from an EMBL/GenBank/DDBJ whole genome shotgun (WGS) entry which is preliminary data.</text>
</comment>
<keyword evidence="2" id="KW-0067">ATP-binding</keyword>
<evidence type="ECO:0000256" key="2">
    <source>
        <dbReference type="ARBA" id="ARBA00022840"/>
    </source>
</evidence>
<accession>A0ABV6F5W7</accession>
<dbReference type="EMBL" id="JBHLWH010000027">
    <property type="protein sequence ID" value="MFC0248898.1"/>
    <property type="molecule type" value="Genomic_DNA"/>
</dbReference>
<organism evidence="3 4">
    <name type="scientific">Citricoccus parietis</name>
    <dbReference type="NCBI Taxonomy" id="592307"/>
    <lineage>
        <taxon>Bacteria</taxon>
        <taxon>Bacillati</taxon>
        <taxon>Actinomycetota</taxon>
        <taxon>Actinomycetes</taxon>
        <taxon>Micrococcales</taxon>
        <taxon>Micrococcaceae</taxon>
        <taxon>Citricoccus</taxon>
    </lineage>
</organism>
<name>A0ABV6F5W7_9MICC</name>
<evidence type="ECO:0000313" key="3">
    <source>
        <dbReference type="EMBL" id="MFC0248898.1"/>
    </source>
</evidence>
<protein>
    <submittedName>
        <fullName evidence="3">Cell division protein ZapE</fullName>
    </submittedName>
</protein>
<dbReference type="Pfam" id="PF03969">
    <property type="entry name" value="AFG1_ATPase"/>
    <property type="match status" value="1"/>
</dbReference>
<keyword evidence="4" id="KW-1185">Reference proteome</keyword>
<keyword evidence="3" id="KW-0131">Cell cycle</keyword>
<dbReference type="Proteomes" id="UP001589766">
    <property type="component" value="Unassembled WGS sequence"/>
</dbReference>
<dbReference type="Gene3D" id="3.40.50.300">
    <property type="entry name" value="P-loop containing nucleotide triphosphate hydrolases"/>
    <property type="match status" value="1"/>
</dbReference>
<dbReference type="PANTHER" id="PTHR12169:SF6">
    <property type="entry name" value="AFG1-LIKE ATPASE"/>
    <property type="match status" value="1"/>
</dbReference>
<reference evidence="3 4" key="1">
    <citation type="submission" date="2024-09" db="EMBL/GenBank/DDBJ databases">
        <authorList>
            <person name="Sun Q."/>
            <person name="Mori K."/>
        </authorList>
    </citation>
    <scope>NUCLEOTIDE SEQUENCE [LARGE SCALE GENOMIC DNA]</scope>
    <source>
        <strain evidence="3 4">CCM 7609</strain>
    </source>
</reference>
<dbReference type="GO" id="GO:0051301">
    <property type="term" value="P:cell division"/>
    <property type="evidence" value="ECO:0007669"/>
    <property type="project" value="UniProtKB-KW"/>
</dbReference>
<gene>
    <name evidence="3" type="primary">zapE</name>
    <name evidence="3" type="ORF">ACFFIO_10330</name>
</gene>
<dbReference type="InterPro" id="IPR027417">
    <property type="entry name" value="P-loop_NTPase"/>
</dbReference>
<sequence>MSGRRRERGPWPHLRETTLTAALEADGKVLDAGQRATVQLLTGRRITRGVYLHGGVGRGKTWLGAEFFNALEVPKLRLHMHALLGQVNQVVASAQSGQPIGIDHAVARIVGDARLVFIDEFHVHDVGDAMLLRRVLPGLLSLDAGLLLTSNYPADGLLPDPLFHHTMVPVIEMIQSSLTEWQIPDGVDYRPLNAGDGRGAGFASGSWTVAGSPGPKAAGSSARVPVGFSGTRQLEVAAADPEAGELVAGFGQLCGAPVSVQDFLGLARTYSRWHLLTVPRPEEIDVQAFQRFAFLVDVLVDADLRLDVEAALPLHEWVRAAHLPRDADRFLSRLSLLGLGRTNTA</sequence>
<proteinExistence type="predicted"/>
<evidence type="ECO:0000313" key="4">
    <source>
        <dbReference type="Proteomes" id="UP001589766"/>
    </source>
</evidence>
<dbReference type="SUPFAM" id="SSF52540">
    <property type="entry name" value="P-loop containing nucleoside triphosphate hydrolases"/>
    <property type="match status" value="1"/>
</dbReference>
<evidence type="ECO:0000256" key="1">
    <source>
        <dbReference type="ARBA" id="ARBA00022741"/>
    </source>
</evidence>
<keyword evidence="1" id="KW-0547">Nucleotide-binding</keyword>
<dbReference type="InterPro" id="IPR005654">
    <property type="entry name" value="ATPase_AFG1-like"/>
</dbReference>
<dbReference type="RefSeq" id="WP_378041537.1">
    <property type="nucleotide sequence ID" value="NZ_JBHLWH010000027.1"/>
</dbReference>
<keyword evidence="3" id="KW-0132">Cell division</keyword>